<keyword evidence="5" id="KW-1185">Reference proteome</keyword>
<dbReference type="GO" id="GO:0007021">
    <property type="term" value="P:tubulin complex assembly"/>
    <property type="evidence" value="ECO:0007669"/>
    <property type="project" value="UniProtKB-UniRule"/>
</dbReference>
<proteinExistence type="inferred from homology"/>
<dbReference type="EMBL" id="JALJOS010000006">
    <property type="protein sequence ID" value="KAK9837999.1"/>
    <property type="molecule type" value="Genomic_DNA"/>
</dbReference>
<dbReference type="Gene3D" id="1.20.58.90">
    <property type="match status" value="1"/>
</dbReference>
<evidence type="ECO:0000256" key="1">
    <source>
        <dbReference type="ARBA" id="ARBA00006806"/>
    </source>
</evidence>
<dbReference type="AlphaFoldDB" id="A0AAW1RW50"/>
<dbReference type="Proteomes" id="UP001438707">
    <property type="component" value="Unassembled WGS sequence"/>
</dbReference>
<name>A0AAW1RW50_9CHLO</name>
<protein>
    <recommendedName>
        <fullName evidence="3">Tubulin-specific chaperone A</fullName>
    </recommendedName>
</protein>
<organism evidence="4 5">
    <name type="scientific">Apatococcus lobatus</name>
    <dbReference type="NCBI Taxonomy" id="904363"/>
    <lineage>
        <taxon>Eukaryota</taxon>
        <taxon>Viridiplantae</taxon>
        <taxon>Chlorophyta</taxon>
        <taxon>core chlorophytes</taxon>
        <taxon>Trebouxiophyceae</taxon>
        <taxon>Chlorellales</taxon>
        <taxon>Chlorellaceae</taxon>
        <taxon>Apatococcus</taxon>
    </lineage>
</organism>
<keyword evidence="2 3" id="KW-0143">Chaperone</keyword>
<evidence type="ECO:0000313" key="5">
    <source>
        <dbReference type="Proteomes" id="UP001438707"/>
    </source>
</evidence>
<dbReference type="GO" id="GO:0048487">
    <property type="term" value="F:beta-tubulin binding"/>
    <property type="evidence" value="ECO:0007669"/>
    <property type="project" value="InterPro"/>
</dbReference>
<gene>
    <name evidence="4" type="ORF">WJX74_009364</name>
</gene>
<evidence type="ECO:0000313" key="4">
    <source>
        <dbReference type="EMBL" id="KAK9837999.1"/>
    </source>
</evidence>
<keyword evidence="3" id="KW-0206">Cytoskeleton</keyword>
<dbReference type="Pfam" id="PF02970">
    <property type="entry name" value="TBCA"/>
    <property type="match status" value="1"/>
</dbReference>
<dbReference type="SUPFAM" id="SSF46988">
    <property type="entry name" value="Tubulin chaperone cofactor A"/>
    <property type="match status" value="1"/>
</dbReference>
<dbReference type="GO" id="GO:0005829">
    <property type="term" value="C:cytosol"/>
    <property type="evidence" value="ECO:0007669"/>
    <property type="project" value="TreeGrafter"/>
</dbReference>
<dbReference type="GO" id="GO:0007023">
    <property type="term" value="P:post-chaperonin tubulin folding pathway"/>
    <property type="evidence" value="ECO:0007669"/>
    <property type="project" value="UniProtKB-UniRule"/>
</dbReference>
<dbReference type="PANTHER" id="PTHR21500:SF0">
    <property type="entry name" value="TUBULIN-SPECIFIC CHAPERONE A"/>
    <property type="match status" value="1"/>
</dbReference>
<reference evidence="4 5" key="1">
    <citation type="journal article" date="2024" name="Nat. Commun.">
        <title>Phylogenomics reveals the evolutionary origins of lichenization in chlorophyte algae.</title>
        <authorList>
            <person name="Puginier C."/>
            <person name="Libourel C."/>
            <person name="Otte J."/>
            <person name="Skaloud P."/>
            <person name="Haon M."/>
            <person name="Grisel S."/>
            <person name="Petersen M."/>
            <person name="Berrin J.G."/>
            <person name="Delaux P.M."/>
            <person name="Dal Grande F."/>
            <person name="Keller J."/>
        </authorList>
    </citation>
    <scope>NUCLEOTIDE SEQUENCE [LARGE SCALE GENOMIC DNA]</scope>
    <source>
        <strain evidence="4 5">SAG 2145</strain>
    </source>
</reference>
<dbReference type="InterPro" id="IPR036126">
    <property type="entry name" value="TBCA_sf"/>
</dbReference>
<keyword evidence="3" id="KW-0963">Cytoplasm</keyword>
<dbReference type="PANTHER" id="PTHR21500">
    <property type="entry name" value="TUBULIN-SPECIFIC CHAPERONE A"/>
    <property type="match status" value="1"/>
</dbReference>
<dbReference type="GO" id="GO:0005874">
    <property type="term" value="C:microtubule"/>
    <property type="evidence" value="ECO:0007669"/>
    <property type="project" value="UniProtKB-KW"/>
</dbReference>
<evidence type="ECO:0000256" key="3">
    <source>
        <dbReference type="RuleBase" id="RU364030"/>
    </source>
</evidence>
<dbReference type="InterPro" id="IPR004226">
    <property type="entry name" value="TBCA"/>
</dbReference>
<evidence type="ECO:0000256" key="2">
    <source>
        <dbReference type="ARBA" id="ARBA00023186"/>
    </source>
</evidence>
<comment type="similarity">
    <text evidence="1 3">Belongs to the TBCA family.</text>
</comment>
<accession>A0AAW1RW50</accession>
<comment type="subcellular location">
    <subcellularLocation>
        <location evidence="3">Cytoplasm</location>
        <location evidence="3">Cytoskeleton</location>
    </subcellularLocation>
</comment>
<comment type="subunit">
    <text evidence="3">Supercomplex made of cofactors A to E. Cofactors A and D function by capturing and stabilizing tubulin in a quasi-native conformation. Cofactor E binds to the cofactor D-tubulin complex; interaction with cofactor C then causes the release of tubulin polypeptides that are committed to the native state.</text>
</comment>
<comment type="caution">
    <text evidence="4">The sequence shown here is derived from an EMBL/GenBank/DDBJ whole genome shotgun (WGS) entry which is preliminary data.</text>
</comment>
<sequence>MSDITRQLKIKTGSVKRLCKELVMYRKEQLQHEQRLQEIRQAGSEPHKIKHQENVVAEARAVVPDTRERLETATLELEGLIATAKEGPELAAAKESLQQAALALEPEQ</sequence>
<keyword evidence="3" id="KW-0493">Microtubule</keyword>